<dbReference type="Gene3D" id="3.40.50.880">
    <property type="match status" value="1"/>
</dbReference>
<evidence type="ECO:0000313" key="9">
    <source>
        <dbReference type="Proteomes" id="UP000436088"/>
    </source>
</evidence>
<dbReference type="PANTHER" id="PTHR42695:SF13">
    <property type="entry name" value="GLUTAMINE AMIDOTRANSFERASE CLASS-I FAMILY PROTEIN, EXPRESSED"/>
    <property type="match status" value="1"/>
</dbReference>
<name>A0A6A3B4N4_HIBSY</name>
<organism evidence="8 9">
    <name type="scientific">Hibiscus syriacus</name>
    <name type="common">Rose of Sharon</name>
    <dbReference type="NCBI Taxonomy" id="106335"/>
    <lineage>
        <taxon>Eukaryota</taxon>
        <taxon>Viridiplantae</taxon>
        <taxon>Streptophyta</taxon>
        <taxon>Embryophyta</taxon>
        <taxon>Tracheophyta</taxon>
        <taxon>Spermatophyta</taxon>
        <taxon>Magnoliopsida</taxon>
        <taxon>eudicotyledons</taxon>
        <taxon>Gunneridae</taxon>
        <taxon>Pentapetalae</taxon>
        <taxon>rosids</taxon>
        <taxon>malvids</taxon>
        <taxon>Malvales</taxon>
        <taxon>Malvaceae</taxon>
        <taxon>Malvoideae</taxon>
        <taxon>Hibiscus</taxon>
    </lineage>
</organism>
<dbReference type="InterPro" id="IPR044992">
    <property type="entry name" value="ChyE-like"/>
</dbReference>
<protein>
    <submittedName>
        <fullName evidence="8">Cox19-like CHCH family protein</fullName>
    </submittedName>
</protein>
<dbReference type="PANTHER" id="PTHR42695">
    <property type="entry name" value="GLUTAMINE AMIDOTRANSFERASE YLR126C-RELATED"/>
    <property type="match status" value="1"/>
</dbReference>
<evidence type="ECO:0000256" key="1">
    <source>
        <dbReference type="ARBA" id="ARBA00004514"/>
    </source>
</evidence>
<sequence length="282" mass="31483">MGGGKRFAVLLCAEDSDYVKKRYGGYYGVFVDMLAEEGETWDVFRVASGEFPDYEQIGRFDGFVITGSCNDAHGNGDWICKLISLLKKLDSLNKKVLGICFGHQILCRALGGKTGRAISGWDIGLRTIHLSPSASKLFSSLEIPTTLSIIECHRDEVHELPPRAEVIAWSERTGVEMFRYGEHMMGIQGHPEYVEDILIHLIDRLRQRNFIADSDADELKAKLGKVEPDKEAWKKLCTGFLKVPTSSLLNFLPSLSATTMAPKLYMSDSLMALYVSRHSEAI</sequence>
<dbReference type="InterPro" id="IPR017926">
    <property type="entry name" value="GATASE"/>
</dbReference>
<keyword evidence="5" id="KW-0645">Protease</keyword>
<accession>A0A6A3B4N4</accession>
<dbReference type="PROSITE" id="PS51273">
    <property type="entry name" value="GATASE_TYPE_1"/>
    <property type="match status" value="1"/>
</dbReference>
<evidence type="ECO:0000256" key="6">
    <source>
        <dbReference type="ARBA" id="ARBA00022801"/>
    </source>
</evidence>
<evidence type="ECO:0000256" key="2">
    <source>
        <dbReference type="ARBA" id="ARBA00005179"/>
    </source>
</evidence>
<evidence type="ECO:0000256" key="4">
    <source>
        <dbReference type="ARBA" id="ARBA00022490"/>
    </source>
</evidence>
<dbReference type="Proteomes" id="UP000436088">
    <property type="component" value="Unassembled WGS sequence"/>
</dbReference>
<keyword evidence="4" id="KW-0963">Cytoplasm</keyword>
<dbReference type="InterPro" id="IPR029062">
    <property type="entry name" value="Class_I_gatase-like"/>
</dbReference>
<proteinExistence type="inferred from homology"/>
<comment type="subcellular location">
    <subcellularLocation>
        <location evidence="1">Cytoplasm</location>
        <location evidence="1">Cytosol</location>
    </subcellularLocation>
</comment>
<evidence type="ECO:0000259" key="7">
    <source>
        <dbReference type="Pfam" id="PF00117"/>
    </source>
</evidence>
<dbReference type="FunFam" id="3.40.50.880:FF:000040">
    <property type="entry name" value="Gamma-glutamyl peptidase 5"/>
    <property type="match status" value="1"/>
</dbReference>
<dbReference type="CDD" id="cd01741">
    <property type="entry name" value="GATase1_1"/>
    <property type="match status" value="1"/>
</dbReference>
<dbReference type="SUPFAM" id="SSF52317">
    <property type="entry name" value="Class I glutamine amidotransferase-like"/>
    <property type="match status" value="1"/>
</dbReference>
<dbReference type="GO" id="GO:0005829">
    <property type="term" value="C:cytosol"/>
    <property type="evidence" value="ECO:0007669"/>
    <property type="project" value="UniProtKB-SubCell"/>
</dbReference>
<evidence type="ECO:0000256" key="3">
    <source>
        <dbReference type="ARBA" id="ARBA00011083"/>
    </source>
</evidence>
<evidence type="ECO:0000256" key="5">
    <source>
        <dbReference type="ARBA" id="ARBA00022670"/>
    </source>
</evidence>
<dbReference type="EMBL" id="VEPZ02000908">
    <property type="protein sequence ID" value="KAE8711746.1"/>
    <property type="molecule type" value="Genomic_DNA"/>
</dbReference>
<evidence type="ECO:0000313" key="8">
    <source>
        <dbReference type="EMBL" id="KAE8711746.1"/>
    </source>
</evidence>
<dbReference type="GO" id="GO:0008233">
    <property type="term" value="F:peptidase activity"/>
    <property type="evidence" value="ECO:0007669"/>
    <property type="project" value="UniProtKB-KW"/>
</dbReference>
<comment type="pathway">
    <text evidence="2">Secondary metabolite biosynthesis.</text>
</comment>
<dbReference type="AlphaFoldDB" id="A0A6A3B4N4"/>
<gene>
    <name evidence="8" type="ORF">F3Y22_tig00110279pilonHSYRG00113</name>
</gene>
<dbReference type="Pfam" id="PF00117">
    <property type="entry name" value="GATase"/>
    <property type="match status" value="1"/>
</dbReference>
<dbReference type="GO" id="GO:0006508">
    <property type="term" value="P:proteolysis"/>
    <property type="evidence" value="ECO:0007669"/>
    <property type="project" value="UniProtKB-KW"/>
</dbReference>
<feature type="domain" description="Glutamine amidotransferase" evidence="7">
    <location>
        <begin position="57"/>
        <end position="194"/>
    </location>
</feature>
<comment type="similarity">
    <text evidence="3">Belongs to the peptidase C26 family.</text>
</comment>
<comment type="caution">
    <text evidence="8">The sequence shown here is derived from an EMBL/GenBank/DDBJ whole genome shotgun (WGS) entry which is preliminary data.</text>
</comment>
<dbReference type="GO" id="GO:0019760">
    <property type="term" value="P:glucosinolate metabolic process"/>
    <property type="evidence" value="ECO:0007669"/>
    <property type="project" value="UniProtKB-ARBA"/>
</dbReference>
<reference evidence="8" key="1">
    <citation type="submission" date="2019-09" db="EMBL/GenBank/DDBJ databases">
        <title>Draft genome information of white flower Hibiscus syriacus.</title>
        <authorList>
            <person name="Kim Y.-M."/>
        </authorList>
    </citation>
    <scope>NUCLEOTIDE SEQUENCE [LARGE SCALE GENOMIC DNA]</scope>
    <source>
        <strain evidence="8">YM2019G1</strain>
    </source>
</reference>
<keyword evidence="9" id="KW-1185">Reference proteome</keyword>
<keyword evidence="6" id="KW-0378">Hydrolase</keyword>